<protein>
    <submittedName>
        <fullName evidence="1">Uncharacterized protein</fullName>
    </submittedName>
</protein>
<evidence type="ECO:0000313" key="1">
    <source>
        <dbReference type="EMBL" id="TRY55307.1"/>
    </source>
</evidence>
<dbReference type="AlphaFoldDB" id="A0A553MQ50"/>
<comment type="caution">
    <text evidence="1">The sequence shown here is derived from an EMBL/GenBank/DDBJ whole genome shotgun (WGS) entry which is preliminary data.</text>
</comment>
<gene>
    <name evidence="1" type="ORF">DNTS_013462</name>
</gene>
<name>A0A553MQ50_9TELE</name>
<evidence type="ECO:0000313" key="2">
    <source>
        <dbReference type="Proteomes" id="UP000316079"/>
    </source>
</evidence>
<sequence length="244" mass="26753">MAPKVATLLADHCKVGGASRDTRKGGTSACVPGEAIMSLQHMRSWLSGLFLKGCAYCSEFDKGDFLLEYRDDLISGADKEYTLIPLKSSCLSFMSLVEDRASTMSVNISVPDDEMSLVEDRASTMSVNISVPDDERSLVEDRASTMTVNISVPDDERSLVEDRASTMSVNISVPDDERSLVEDRASTMSVNISVPDDERSLVEDRASTMSVNISVPDDERSLVEDRASIMSVNISVLMMRYLLI</sequence>
<feature type="non-terminal residue" evidence="1">
    <location>
        <position position="244"/>
    </location>
</feature>
<reference evidence="1 2" key="1">
    <citation type="journal article" date="2019" name="Sci. Data">
        <title>Hybrid genome assembly and annotation of Danionella translucida.</title>
        <authorList>
            <person name="Kadobianskyi M."/>
            <person name="Schulze L."/>
            <person name="Schuelke M."/>
            <person name="Judkewitz B."/>
        </authorList>
    </citation>
    <scope>NUCLEOTIDE SEQUENCE [LARGE SCALE GENOMIC DNA]</scope>
    <source>
        <strain evidence="1 2">Bolton</strain>
    </source>
</reference>
<organism evidence="1 2">
    <name type="scientific">Danionella cerebrum</name>
    <dbReference type="NCBI Taxonomy" id="2873325"/>
    <lineage>
        <taxon>Eukaryota</taxon>
        <taxon>Metazoa</taxon>
        <taxon>Chordata</taxon>
        <taxon>Craniata</taxon>
        <taxon>Vertebrata</taxon>
        <taxon>Euteleostomi</taxon>
        <taxon>Actinopterygii</taxon>
        <taxon>Neopterygii</taxon>
        <taxon>Teleostei</taxon>
        <taxon>Ostariophysi</taxon>
        <taxon>Cypriniformes</taxon>
        <taxon>Danionidae</taxon>
        <taxon>Danioninae</taxon>
        <taxon>Danionella</taxon>
    </lineage>
</organism>
<proteinExistence type="predicted"/>
<dbReference type="EMBL" id="SRMA01027329">
    <property type="protein sequence ID" value="TRY55307.1"/>
    <property type="molecule type" value="Genomic_DNA"/>
</dbReference>
<accession>A0A553MQ50</accession>
<dbReference type="STRING" id="623744.A0A553MQ50"/>
<keyword evidence="2" id="KW-1185">Reference proteome</keyword>
<dbReference type="Proteomes" id="UP000316079">
    <property type="component" value="Unassembled WGS sequence"/>
</dbReference>